<keyword evidence="3 6" id="KW-0326">Glycosidase</keyword>
<keyword evidence="9" id="KW-1185">Reference proteome</keyword>
<dbReference type="Gene3D" id="2.115.10.20">
    <property type="entry name" value="Glycosyl hydrolase domain, family 43"/>
    <property type="match status" value="1"/>
</dbReference>
<evidence type="ECO:0000313" key="8">
    <source>
        <dbReference type="EMBL" id="SDM23446.1"/>
    </source>
</evidence>
<dbReference type="RefSeq" id="WP_074598677.1">
    <property type="nucleotide sequence ID" value="NZ_FNHF01000002.1"/>
</dbReference>
<feature type="active site" description="Proton acceptor" evidence="4">
    <location>
        <position position="14"/>
    </location>
</feature>
<dbReference type="STRING" id="482461.SAMN05216244_2016"/>
<evidence type="ECO:0000256" key="4">
    <source>
        <dbReference type="PIRSR" id="PIRSR606710-1"/>
    </source>
</evidence>
<dbReference type="InterPro" id="IPR051795">
    <property type="entry name" value="Glycosyl_Hydrlase_43"/>
</dbReference>
<dbReference type="SUPFAM" id="SSF75005">
    <property type="entry name" value="Arabinanase/levansucrase/invertase"/>
    <property type="match status" value="1"/>
</dbReference>
<dbReference type="SUPFAM" id="SSF49899">
    <property type="entry name" value="Concanavalin A-like lectins/glucanases"/>
    <property type="match status" value="1"/>
</dbReference>
<proteinExistence type="inferred from homology"/>
<reference evidence="9" key="1">
    <citation type="submission" date="2016-10" db="EMBL/GenBank/DDBJ databases">
        <authorList>
            <person name="Varghese N."/>
            <person name="Submissions S."/>
        </authorList>
    </citation>
    <scope>NUCLEOTIDE SEQUENCE [LARGE SCALE GENOMIC DNA]</scope>
    <source>
        <strain evidence="9">CGMCC 1.6199</strain>
    </source>
</reference>
<evidence type="ECO:0000313" key="9">
    <source>
        <dbReference type="Proteomes" id="UP000182347"/>
    </source>
</evidence>
<dbReference type="OrthoDB" id="9801455at2"/>
<dbReference type="EMBL" id="FNHF01000002">
    <property type="protein sequence ID" value="SDM23446.1"/>
    <property type="molecule type" value="Genomic_DNA"/>
</dbReference>
<evidence type="ECO:0000256" key="5">
    <source>
        <dbReference type="PIRSR" id="PIRSR606710-2"/>
    </source>
</evidence>
<dbReference type="InterPro" id="IPR006710">
    <property type="entry name" value="Glyco_hydro_43"/>
</dbReference>
<dbReference type="Proteomes" id="UP000182347">
    <property type="component" value="Unassembled WGS sequence"/>
</dbReference>
<protein>
    <submittedName>
        <fullName evidence="8">Xylan 1,4-beta-xylosidase</fullName>
    </submittedName>
</protein>
<dbReference type="AlphaFoldDB" id="A0A1G9RJK7"/>
<evidence type="ECO:0000256" key="6">
    <source>
        <dbReference type="RuleBase" id="RU361187"/>
    </source>
</evidence>
<name>A0A1G9RJK7_9BACI</name>
<accession>A0A1G9RJK7</accession>
<feature type="site" description="Important for catalytic activity, responsible for pKa modulation of the active site Glu and correct orientation of both the proton donor and substrate" evidence="5">
    <location>
        <position position="127"/>
    </location>
</feature>
<keyword evidence="2 6" id="KW-0378">Hydrolase</keyword>
<sequence>MQIDNPILPGFHPDPSILRVGDDFYIAVSTFEWFPGVQIYHSRDLLHWELLTHALTRDSQLQMIGNVNSGGVWAPCLSYSDGVFYLLFTDVKSRKGAFKDTHNYLVTAEKITGPWSEPIYLNSSGFDPSLFHDEDGKKWLLNMIWDHRKGKNSFAGIALQQFSLEENKLVGPVWNIFSGTELGATEAPHLYKKDGYYHLMTAEGGTSYDHAVTMARSESITGPYQLDPGNPILTSDKSKVDELQKAGHGSLVETQAGEWYLAHLCARPVTNNKCILGRETGLQKCYWTDDGWLRVKGGPNPQWLVSGPDIELAPVELESNHDDFQEKELKRYWNALRQPFSEEWLSLKERDGYLRLKGGESLSSLHRQSLLARRLESFHITAETAVDFQPETFQQMAGLIVYYDTDDYVYLRISHDEQLGKCLGVLYTKHGIYDELLPEDIALPEKSLYYLRVEIHRENLQFSYSLDKKTWNVIGHEVDFSHLADDATELNSLRFTGTFVGMCCQDLSGGKHVADFDHFIYTELDN</sequence>
<dbReference type="InterPro" id="IPR013320">
    <property type="entry name" value="ConA-like_dom_sf"/>
</dbReference>
<dbReference type="Pfam" id="PF04616">
    <property type="entry name" value="Glyco_hydro_43"/>
    <property type="match status" value="1"/>
</dbReference>
<dbReference type="PANTHER" id="PTHR42812">
    <property type="entry name" value="BETA-XYLOSIDASE"/>
    <property type="match status" value="1"/>
</dbReference>
<dbReference type="InterPro" id="IPR041542">
    <property type="entry name" value="GH43_C2"/>
</dbReference>
<organism evidence="8 9">
    <name type="scientific">Sediminibacillus halophilus</name>
    <dbReference type="NCBI Taxonomy" id="482461"/>
    <lineage>
        <taxon>Bacteria</taxon>
        <taxon>Bacillati</taxon>
        <taxon>Bacillota</taxon>
        <taxon>Bacilli</taxon>
        <taxon>Bacillales</taxon>
        <taxon>Bacillaceae</taxon>
        <taxon>Sediminibacillus</taxon>
    </lineage>
</organism>
<evidence type="ECO:0000256" key="3">
    <source>
        <dbReference type="ARBA" id="ARBA00023295"/>
    </source>
</evidence>
<feature type="active site" description="Proton donor" evidence="4">
    <location>
        <position position="186"/>
    </location>
</feature>
<feature type="domain" description="Beta-xylosidase C-terminal Concanavalin A-like" evidence="7">
    <location>
        <begin position="322"/>
        <end position="522"/>
    </location>
</feature>
<evidence type="ECO:0000259" key="7">
    <source>
        <dbReference type="Pfam" id="PF17851"/>
    </source>
</evidence>
<dbReference type="Gene3D" id="2.60.120.200">
    <property type="match status" value="1"/>
</dbReference>
<dbReference type="PANTHER" id="PTHR42812:SF12">
    <property type="entry name" value="BETA-XYLOSIDASE-RELATED"/>
    <property type="match status" value="1"/>
</dbReference>
<dbReference type="Pfam" id="PF17851">
    <property type="entry name" value="GH43_C2"/>
    <property type="match status" value="1"/>
</dbReference>
<gene>
    <name evidence="8" type="ORF">SAMN05216244_2016</name>
</gene>
<evidence type="ECO:0000256" key="1">
    <source>
        <dbReference type="ARBA" id="ARBA00009865"/>
    </source>
</evidence>
<dbReference type="InterPro" id="IPR023296">
    <property type="entry name" value="Glyco_hydro_beta-prop_sf"/>
</dbReference>
<comment type="similarity">
    <text evidence="1 6">Belongs to the glycosyl hydrolase 43 family.</text>
</comment>
<dbReference type="GO" id="GO:0004553">
    <property type="term" value="F:hydrolase activity, hydrolyzing O-glycosyl compounds"/>
    <property type="evidence" value="ECO:0007669"/>
    <property type="project" value="InterPro"/>
</dbReference>
<evidence type="ECO:0000256" key="2">
    <source>
        <dbReference type="ARBA" id="ARBA00022801"/>
    </source>
</evidence>
<dbReference type="GO" id="GO:0005975">
    <property type="term" value="P:carbohydrate metabolic process"/>
    <property type="evidence" value="ECO:0007669"/>
    <property type="project" value="InterPro"/>
</dbReference>
<dbReference type="CDD" id="cd09000">
    <property type="entry name" value="GH43_SXA-like"/>
    <property type="match status" value="1"/>
</dbReference>